<evidence type="ECO:0000259" key="8">
    <source>
        <dbReference type="PROSITE" id="PS51698"/>
    </source>
</evidence>
<keyword evidence="10" id="KW-1185">Reference proteome</keyword>
<evidence type="ECO:0000256" key="7">
    <source>
        <dbReference type="RuleBase" id="RU369093"/>
    </source>
</evidence>
<sequence length="430" mass="47973">MVRQKNDLCISVPTFFRCPISLDVMKSPVSLSTGVTYDRSSIQRWLDGGNNTCPATMQVLQSKDFVPNHNLHRLIQIWSESVNTRPPGTSESATAAVNSVTPAEANIIIRQLKSLIPILVKGDNLPTHVNIFHQSLAKVILFAKISDETSNLVSSSGSELIPAIISSFCKLPLQIQANENVFHLIRILLKNYRRGRDEIVVDEKLVPTMLKFLRQGSQEVRISAAKLLKFVAESRDEYKTLICENEDVLKELLRLTMINSGQGDQETTEDCLTCLLTISTPKKNRARVVRSGAVIVLTEALHKGELNVKLVEKVLKLLELLSTCKEGRTEICRNEKCIEGTVKKVLKVSTLSTEHSVTILWSLCCLFRDPKAQEAVTKSNGMAKILLLIQSNVSPAVRQMCNDLLKVFKVQSRTSCLSSYDTKTTHIMPF</sequence>
<dbReference type="InterPro" id="IPR011989">
    <property type="entry name" value="ARM-like"/>
</dbReference>
<evidence type="ECO:0000256" key="2">
    <source>
        <dbReference type="ARBA" id="ARBA00003861"/>
    </source>
</evidence>
<dbReference type="Pfam" id="PF04564">
    <property type="entry name" value="U-box"/>
    <property type="match status" value="1"/>
</dbReference>
<dbReference type="EMBL" id="OX459123">
    <property type="protein sequence ID" value="CAI9109012.1"/>
    <property type="molecule type" value="Genomic_DNA"/>
</dbReference>
<name>A0AAV1DPT0_OLDCO</name>
<evidence type="ECO:0000256" key="3">
    <source>
        <dbReference type="ARBA" id="ARBA00004906"/>
    </source>
</evidence>
<evidence type="ECO:0000256" key="5">
    <source>
        <dbReference type="ARBA" id="ARBA00022737"/>
    </source>
</evidence>
<dbReference type="SMART" id="SM00504">
    <property type="entry name" value="Ubox"/>
    <property type="match status" value="1"/>
</dbReference>
<comment type="pathway">
    <text evidence="3 7">Protein modification; protein ubiquitination.</text>
</comment>
<keyword evidence="6 7" id="KW-0833">Ubl conjugation pathway</keyword>
<evidence type="ECO:0000256" key="6">
    <source>
        <dbReference type="ARBA" id="ARBA00022786"/>
    </source>
</evidence>
<dbReference type="PANTHER" id="PTHR22849:SF158">
    <property type="entry name" value="U-BOX DOMAIN-CONTAINING PROTEIN"/>
    <property type="match status" value="1"/>
</dbReference>
<dbReference type="InterPro" id="IPR016024">
    <property type="entry name" value="ARM-type_fold"/>
</dbReference>
<dbReference type="Pfam" id="PF25598">
    <property type="entry name" value="ARM_PUB"/>
    <property type="match status" value="1"/>
</dbReference>
<evidence type="ECO:0000256" key="1">
    <source>
        <dbReference type="ARBA" id="ARBA00000900"/>
    </source>
</evidence>
<dbReference type="AlphaFoldDB" id="A0AAV1DPT0"/>
<dbReference type="EC" id="2.3.2.27" evidence="7"/>
<evidence type="ECO:0000313" key="9">
    <source>
        <dbReference type="EMBL" id="CAI9109012.1"/>
    </source>
</evidence>
<reference evidence="9" key="1">
    <citation type="submission" date="2023-03" db="EMBL/GenBank/DDBJ databases">
        <authorList>
            <person name="Julca I."/>
        </authorList>
    </citation>
    <scope>NUCLEOTIDE SEQUENCE</scope>
</reference>
<feature type="domain" description="U-box" evidence="8">
    <location>
        <begin position="11"/>
        <end position="85"/>
    </location>
</feature>
<evidence type="ECO:0000313" key="10">
    <source>
        <dbReference type="Proteomes" id="UP001161247"/>
    </source>
</evidence>
<dbReference type="InterPro" id="IPR000225">
    <property type="entry name" value="Armadillo"/>
</dbReference>
<organism evidence="9 10">
    <name type="scientific">Oldenlandia corymbosa var. corymbosa</name>
    <dbReference type="NCBI Taxonomy" id="529605"/>
    <lineage>
        <taxon>Eukaryota</taxon>
        <taxon>Viridiplantae</taxon>
        <taxon>Streptophyta</taxon>
        <taxon>Embryophyta</taxon>
        <taxon>Tracheophyta</taxon>
        <taxon>Spermatophyta</taxon>
        <taxon>Magnoliopsida</taxon>
        <taxon>eudicotyledons</taxon>
        <taxon>Gunneridae</taxon>
        <taxon>Pentapetalae</taxon>
        <taxon>asterids</taxon>
        <taxon>lamiids</taxon>
        <taxon>Gentianales</taxon>
        <taxon>Rubiaceae</taxon>
        <taxon>Rubioideae</taxon>
        <taxon>Spermacoceae</taxon>
        <taxon>Hedyotis-Oldenlandia complex</taxon>
        <taxon>Oldenlandia</taxon>
    </lineage>
</organism>
<dbReference type="FunFam" id="3.30.40.10:FF:000502">
    <property type="entry name" value="RING-type E3 ubiquitin transferase"/>
    <property type="match status" value="1"/>
</dbReference>
<dbReference type="PANTHER" id="PTHR22849">
    <property type="entry name" value="WDSAM1 PROTEIN"/>
    <property type="match status" value="1"/>
</dbReference>
<dbReference type="Gene3D" id="1.25.10.10">
    <property type="entry name" value="Leucine-rich Repeat Variant"/>
    <property type="match status" value="1"/>
</dbReference>
<dbReference type="InterPro" id="IPR045210">
    <property type="entry name" value="RING-Ubox_PUB"/>
</dbReference>
<protein>
    <recommendedName>
        <fullName evidence="7 8">U-box domain-containing protein</fullName>
        <ecNumber evidence="7">2.3.2.27</ecNumber>
    </recommendedName>
    <alternativeName>
        <fullName evidence="7">RING-type E3 ubiquitin transferase PUB</fullName>
    </alternativeName>
</protein>
<dbReference type="InterPro" id="IPR003613">
    <property type="entry name" value="Ubox_domain"/>
</dbReference>
<dbReference type="SMART" id="SM00185">
    <property type="entry name" value="ARM"/>
    <property type="match status" value="3"/>
</dbReference>
<dbReference type="InterPro" id="IPR058678">
    <property type="entry name" value="ARM_PUB"/>
</dbReference>
<gene>
    <name evidence="9" type="ORF">OLC1_LOCUS16985</name>
</gene>
<dbReference type="InterPro" id="IPR013083">
    <property type="entry name" value="Znf_RING/FYVE/PHD"/>
</dbReference>
<dbReference type="SUPFAM" id="SSF48371">
    <property type="entry name" value="ARM repeat"/>
    <property type="match status" value="1"/>
</dbReference>
<comment type="catalytic activity">
    <reaction evidence="1 7">
        <text>S-ubiquitinyl-[E2 ubiquitin-conjugating enzyme]-L-cysteine + [acceptor protein]-L-lysine = [E2 ubiquitin-conjugating enzyme]-L-cysteine + N(6)-ubiquitinyl-[acceptor protein]-L-lysine.</text>
        <dbReference type="EC" id="2.3.2.27"/>
    </reaction>
</comment>
<accession>A0AAV1DPT0</accession>
<dbReference type="PROSITE" id="PS51698">
    <property type="entry name" value="U_BOX"/>
    <property type="match status" value="1"/>
</dbReference>
<keyword evidence="5" id="KW-0677">Repeat</keyword>
<comment type="function">
    <text evidence="2 7">Functions as an E3 ubiquitin ligase.</text>
</comment>
<dbReference type="GO" id="GO:0061630">
    <property type="term" value="F:ubiquitin protein ligase activity"/>
    <property type="evidence" value="ECO:0007669"/>
    <property type="project" value="UniProtKB-UniRule"/>
</dbReference>
<dbReference type="Gene3D" id="3.30.40.10">
    <property type="entry name" value="Zinc/RING finger domain, C3HC4 (zinc finger)"/>
    <property type="match status" value="1"/>
</dbReference>
<dbReference type="SUPFAM" id="SSF57850">
    <property type="entry name" value="RING/U-box"/>
    <property type="match status" value="1"/>
</dbReference>
<dbReference type="GO" id="GO:0016567">
    <property type="term" value="P:protein ubiquitination"/>
    <property type="evidence" value="ECO:0007669"/>
    <property type="project" value="UniProtKB-UniRule"/>
</dbReference>
<proteinExistence type="predicted"/>
<dbReference type="CDD" id="cd16664">
    <property type="entry name" value="RING-Ubox_PUB"/>
    <property type="match status" value="1"/>
</dbReference>
<dbReference type="InterPro" id="IPR045185">
    <property type="entry name" value="PUB22/23/24-like"/>
</dbReference>
<keyword evidence="4 7" id="KW-0808">Transferase</keyword>
<dbReference type="Proteomes" id="UP001161247">
    <property type="component" value="Chromosome 6"/>
</dbReference>
<evidence type="ECO:0000256" key="4">
    <source>
        <dbReference type="ARBA" id="ARBA00022679"/>
    </source>
</evidence>